<evidence type="ECO:0000256" key="1">
    <source>
        <dbReference type="ARBA" id="ARBA00022801"/>
    </source>
</evidence>
<gene>
    <name evidence="5" type="ORF">J2W95_000429</name>
</gene>
<dbReference type="EMBL" id="JAVDTX010000001">
    <property type="protein sequence ID" value="MDR6843749.1"/>
    <property type="molecule type" value="Genomic_DNA"/>
</dbReference>
<keyword evidence="2" id="KW-0732">Signal</keyword>
<feature type="signal peptide" evidence="2">
    <location>
        <begin position="1"/>
        <end position="19"/>
    </location>
</feature>
<dbReference type="InterPro" id="IPR001478">
    <property type="entry name" value="PDZ"/>
</dbReference>
<feature type="domain" description="PDZ" evidence="3">
    <location>
        <begin position="374"/>
        <end position="416"/>
    </location>
</feature>
<dbReference type="SUPFAM" id="SSF50156">
    <property type="entry name" value="PDZ domain-like"/>
    <property type="match status" value="1"/>
</dbReference>
<evidence type="ECO:0000259" key="3">
    <source>
        <dbReference type="PROSITE" id="PS50106"/>
    </source>
</evidence>
<feature type="domain" description="Peptidase A2" evidence="4">
    <location>
        <begin position="54"/>
        <end position="91"/>
    </location>
</feature>
<keyword evidence="1" id="KW-0378">Hydrolase</keyword>
<dbReference type="InterPro" id="IPR001995">
    <property type="entry name" value="Peptidase_A2_cat"/>
</dbReference>
<reference evidence="5 6" key="1">
    <citation type="submission" date="2023-07" db="EMBL/GenBank/DDBJ databases">
        <title>Sorghum-associated microbial communities from plants grown in Nebraska, USA.</title>
        <authorList>
            <person name="Schachtman D."/>
        </authorList>
    </citation>
    <scope>NUCLEOTIDE SEQUENCE [LARGE SCALE GENOMIC DNA]</scope>
    <source>
        <strain evidence="5 6">BE124</strain>
    </source>
</reference>
<dbReference type="PROSITE" id="PS50106">
    <property type="entry name" value="PDZ"/>
    <property type="match status" value="1"/>
</dbReference>
<dbReference type="Gene3D" id="2.30.42.10">
    <property type="match status" value="1"/>
</dbReference>
<keyword evidence="6" id="KW-1185">Reference proteome</keyword>
<dbReference type="SUPFAM" id="SSF50630">
    <property type="entry name" value="Acid proteases"/>
    <property type="match status" value="1"/>
</dbReference>
<feature type="chain" id="PRO_5045842828" description="Aspartyl protease" evidence="2">
    <location>
        <begin position="20"/>
        <end position="443"/>
    </location>
</feature>
<proteinExistence type="predicted"/>
<dbReference type="PROSITE" id="PS50175">
    <property type="entry name" value="ASP_PROT_RETROV"/>
    <property type="match status" value="1"/>
</dbReference>
<dbReference type="Pfam" id="PF17820">
    <property type="entry name" value="PDZ_6"/>
    <property type="match status" value="1"/>
</dbReference>
<name>A0ABU1RYC7_9FLAO</name>
<dbReference type="InterPro" id="IPR041489">
    <property type="entry name" value="PDZ_6"/>
</dbReference>
<comment type="caution">
    <text evidence="5">The sequence shown here is derived from an EMBL/GenBank/DDBJ whole genome shotgun (WGS) entry which is preliminary data.</text>
</comment>
<dbReference type="Gene3D" id="2.40.70.10">
    <property type="entry name" value="Acid Proteases"/>
    <property type="match status" value="2"/>
</dbReference>
<dbReference type="RefSeq" id="WP_310003456.1">
    <property type="nucleotide sequence ID" value="NZ_JAVDTX010000001.1"/>
</dbReference>
<dbReference type="InterPro" id="IPR021109">
    <property type="entry name" value="Peptidase_aspartic_dom_sf"/>
</dbReference>
<sequence>MKKKCAFFLLLISIIPVFAQGDFVFDKGIEKVTVPMVLINNLVFIPIKVNGVELNFLLDTGVEETILFSLEDNPEVNFYNTEKITLRGLGSEEAIEGLKTTNNILELDGLTSDHQLIYVILDQSFNLSSQIGIPVNGIIGYQFFKDNLVRVDYASKKVIIYKNDTEKREKIEKKYTAIPITIEKFKPYLMGNVVINKSNVDVKLLIDIGNSDSIWLFQNLSDQIKVPAKNFEDFLGKGFSGDIEGKRARISEFSFDKYDFKYPIVSFPDSSSIKSVRMVQNRIGSIGGEILKRFSVIFDYKNKKMYLRKNSYFSEPFNYNKSGIEIKHNGLQWVQETVKLETVPISGAVTFDSSGKNITNDFKYKFQLKPIYEIANIRKKSPAANSGLREGDVIISVNKSPAYRYSLQKLNEMFKSEEDKWIYLEVERNNQILKFSFQLEDIL</sequence>
<organism evidence="5 6">
    <name type="scientific">Flavobacterium granuli</name>
    <dbReference type="NCBI Taxonomy" id="280093"/>
    <lineage>
        <taxon>Bacteria</taxon>
        <taxon>Pseudomonadati</taxon>
        <taxon>Bacteroidota</taxon>
        <taxon>Flavobacteriia</taxon>
        <taxon>Flavobacteriales</taxon>
        <taxon>Flavobacteriaceae</taxon>
        <taxon>Flavobacterium</taxon>
    </lineage>
</organism>
<dbReference type="Proteomes" id="UP001261871">
    <property type="component" value="Unassembled WGS sequence"/>
</dbReference>
<protein>
    <recommendedName>
        <fullName evidence="7">Aspartyl protease</fullName>
    </recommendedName>
</protein>
<evidence type="ECO:0000256" key="2">
    <source>
        <dbReference type="SAM" id="SignalP"/>
    </source>
</evidence>
<evidence type="ECO:0000313" key="5">
    <source>
        <dbReference type="EMBL" id="MDR6843749.1"/>
    </source>
</evidence>
<evidence type="ECO:0000313" key="6">
    <source>
        <dbReference type="Proteomes" id="UP001261871"/>
    </source>
</evidence>
<dbReference type="InterPro" id="IPR036034">
    <property type="entry name" value="PDZ_sf"/>
</dbReference>
<evidence type="ECO:0000259" key="4">
    <source>
        <dbReference type="PROSITE" id="PS50175"/>
    </source>
</evidence>
<accession>A0ABU1RYC7</accession>
<evidence type="ECO:0008006" key="7">
    <source>
        <dbReference type="Google" id="ProtNLM"/>
    </source>
</evidence>